<dbReference type="Proteomes" id="UP000499080">
    <property type="component" value="Unassembled WGS sequence"/>
</dbReference>
<reference evidence="1 2" key="1">
    <citation type="journal article" date="2019" name="Sci. Rep.">
        <title>Orb-weaving spider Araneus ventricosus genome elucidates the spidroin gene catalogue.</title>
        <authorList>
            <person name="Kono N."/>
            <person name="Nakamura H."/>
            <person name="Ohtoshi R."/>
            <person name="Moran D.A.P."/>
            <person name="Shinohara A."/>
            <person name="Yoshida Y."/>
            <person name="Fujiwara M."/>
            <person name="Mori M."/>
            <person name="Tomita M."/>
            <person name="Arakawa K."/>
        </authorList>
    </citation>
    <scope>NUCLEOTIDE SEQUENCE [LARGE SCALE GENOMIC DNA]</scope>
</reference>
<protein>
    <submittedName>
        <fullName evidence="1">Uncharacterized protein</fullName>
    </submittedName>
</protein>
<organism evidence="1 2">
    <name type="scientific">Araneus ventricosus</name>
    <name type="common">Orbweaver spider</name>
    <name type="synonym">Epeira ventricosa</name>
    <dbReference type="NCBI Taxonomy" id="182803"/>
    <lineage>
        <taxon>Eukaryota</taxon>
        <taxon>Metazoa</taxon>
        <taxon>Ecdysozoa</taxon>
        <taxon>Arthropoda</taxon>
        <taxon>Chelicerata</taxon>
        <taxon>Arachnida</taxon>
        <taxon>Araneae</taxon>
        <taxon>Araneomorphae</taxon>
        <taxon>Entelegynae</taxon>
        <taxon>Araneoidea</taxon>
        <taxon>Araneidae</taxon>
        <taxon>Araneus</taxon>
    </lineage>
</organism>
<proteinExistence type="predicted"/>
<sequence length="137" mass="15642">LVLTFNARDLTSGVDIFKVTASTPTHLQLPWCSNNESHCRNLSFSLVLKSLDRTTEDGNTTFTVVTVVYKCLYIGDLDETYSSDSRHQDNLASRVPVADRQYMQCSSDWETRGVWTNRAVVLEDTDDKIQVRICHFF</sequence>
<comment type="caution">
    <text evidence="1">The sequence shown here is derived from an EMBL/GenBank/DDBJ whole genome shotgun (WGS) entry which is preliminary data.</text>
</comment>
<name>A0A4Y2SYI6_ARAVE</name>
<keyword evidence="2" id="KW-1185">Reference proteome</keyword>
<evidence type="ECO:0000313" key="2">
    <source>
        <dbReference type="Proteomes" id="UP000499080"/>
    </source>
</evidence>
<dbReference type="OrthoDB" id="6430333at2759"/>
<dbReference type="AlphaFoldDB" id="A0A4Y2SYI6"/>
<accession>A0A4Y2SYI6</accession>
<dbReference type="EMBL" id="BGPR01024543">
    <property type="protein sequence ID" value="GBN92713.1"/>
    <property type="molecule type" value="Genomic_DNA"/>
</dbReference>
<gene>
    <name evidence="1" type="ORF">AVEN_138955_1</name>
</gene>
<feature type="non-terminal residue" evidence="1">
    <location>
        <position position="1"/>
    </location>
</feature>
<evidence type="ECO:0000313" key="1">
    <source>
        <dbReference type="EMBL" id="GBN92713.1"/>
    </source>
</evidence>